<dbReference type="Proteomes" id="UP000198869">
    <property type="component" value="Unassembled WGS sequence"/>
</dbReference>
<organism evidence="2 3">
    <name type="scientific">Chryseobacterium taeanense</name>
    <dbReference type="NCBI Taxonomy" id="311334"/>
    <lineage>
        <taxon>Bacteria</taxon>
        <taxon>Pseudomonadati</taxon>
        <taxon>Bacteroidota</taxon>
        <taxon>Flavobacteriia</taxon>
        <taxon>Flavobacteriales</taxon>
        <taxon>Weeksellaceae</taxon>
        <taxon>Chryseobacterium group</taxon>
        <taxon>Chryseobacterium</taxon>
    </lineage>
</organism>
<gene>
    <name evidence="2" type="ORF">SAMN05421846_102254</name>
</gene>
<dbReference type="AlphaFoldDB" id="A0A1G8FS17"/>
<dbReference type="STRING" id="311334.SAMN05421846_102254"/>
<dbReference type="RefSeq" id="WP_089855354.1">
    <property type="nucleotide sequence ID" value="NZ_FNDW01000002.1"/>
</dbReference>
<evidence type="ECO:0000313" key="3">
    <source>
        <dbReference type="Proteomes" id="UP000198869"/>
    </source>
</evidence>
<keyword evidence="3" id="KW-1185">Reference proteome</keyword>
<feature type="signal peptide" evidence="1">
    <location>
        <begin position="1"/>
        <end position="18"/>
    </location>
</feature>
<accession>A0A1G8FS17</accession>
<sequence>MKKVIVSSLLLTAFVASINISGQDKVGLSKYDYVTNGDANMFQGIPNISFPLFNVGVPTTGVNIIISLSYTSESASAFSLISDIGKGWNLSNIGSIVRSKTRFENDYYTVGSEEAFSDVYYYSYPGGSGKFYIGMDTVHHDLLGVHVSPSNDKIFIIKDDTKPGKVKSFTIVDTKGNHYVFDKININKIYIGDDPLGSSAVQIAQHTKFINSAFYLSKILNVKNEVVASVEYTTTTQNITQPNGVLQNQKIGKIHVNGIGSIEYIYAGNPNPINLNNSGNNDWYTLNKLILKNTQNQIIDQYAFTRTGNLKELINQDKYNITIQKFSFEYKNEDISQNNMYNDGYGYPCHFEPCNIDEGELRTPFHTDRNSVSNGALQRIILPSGGVTEYEFESHSVPSNPYATCVGANCYYDNYDFDKIYTLNFDTNISSQYTVNLPTGYQSDLFVKYNYTLHPAPPGNPGSSNEIKYTINNQSGNPFLNPLNNEQECTNGIKRFVAQGTINIKFTGLKKGYGTVEIYATKQQKRDKNDYGYGLRLKSMKNFNPGSTTPVSYTQYNYDSFTDSLLSSGENLDYSEKILYTDYSPRPNEPIGYSNIKVTNMIDGSYSKYYYKPSTDIVSIGNSTFPFLDDRNMSNYLISSGLLQRKEDYSSNNQLLQKSEISYVFKEVPLPNLSYNGNPVKKMNISKQVTKTETYINGTSKKLVTSSESNFDDTYGHMTFSKETTADGTVFEKTLLYPSDKENQKLLTANMVDVLLESTTKRNGKLVGKVETKFDDVSHIYPTSVISYGMQTQTPVTATTLDIYDSKGNLLQSTSKNGIPTTTIWGYYQTKPIAVISGASYAQVSSLASVNGAIAASNADHDNPAMETQLLTALENLRKDPALQNYTITVTTYDPMIGVTNSISANGIRTVNVYDTANRLIKITDAAGKTLQEYKYNYKN</sequence>
<reference evidence="3" key="1">
    <citation type="submission" date="2016-10" db="EMBL/GenBank/DDBJ databases">
        <authorList>
            <person name="Varghese N."/>
            <person name="Submissions S."/>
        </authorList>
    </citation>
    <scope>NUCLEOTIDE SEQUENCE [LARGE SCALE GENOMIC DNA]</scope>
    <source>
        <strain evidence="3">DSM 17071</strain>
    </source>
</reference>
<protein>
    <submittedName>
        <fullName evidence="2">YD repeat-containing protein</fullName>
    </submittedName>
</protein>
<feature type="chain" id="PRO_5011649527" evidence="1">
    <location>
        <begin position="19"/>
        <end position="940"/>
    </location>
</feature>
<dbReference type="OrthoDB" id="9814627at2"/>
<name>A0A1G8FS17_9FLAO</name>
<evidence type="ECO:0000313" key="2">
    <source>
        <dbReference type="EMBL" id="SDH84924.1"/>
    </source>
</evidence>
<dbReference type="EMBL" id="FNDW01000002">
    <property type="protein sequence ID" value="SDH84924.1"/>
    <property type="molecule type" value="Genomic_DNA"/>
</dbReference>
<evidence type="ECO:0000256" key="1">
    <source>
        <dbReference type="SAM" id="SignalP"/>
    </source>
</evidence>
<keyword evidence="1" id="KW-0732">Signal</keyword>
<proteinExistence type="predicted"/>